<organism evidence="5 6">
    <name type="scientific">Nocardioides aquiterrae</name>
    <dbReference type="NCBI Taxonomy" id="203799"/>
    <lineage>
        <taxon>Bacteria</taxon>
        <taxon>Bacillati</taxon>
        <taxon>Actinomycetota</taxon>
        <taxon>Actinomycetes</taxon>
        <taxon>Propionibacteriales</taxon>
        <taxon>Nocardioidaceae</taxon>
        <taxon>Nocardioides</taxon>
    </lineage>
</organism>
<evidence type="ECO:0000256" key="1">
    <source>
        <dbReference type="ARBA" id="ARBA00022729"/>
    </source>
</evidence>
<dbReference type="RefSeq" id="WP_343908071.1">
    <property type="nucleotide sequence ID" value="NZ_BAAAJE010000013.1"/>
</dbReference>
<feature type="domain" description="LamG-like jellyroll fold" evidence="4">
    <location>
        <begin position="404"/>
        <end position="524"/>
    </location>
</feature>
<keyword evidence="2" id="KW-1015">Disulfide bond</keyword>
<dbReference type="Gene3D" id="2.60.120.200">
    <property type="match status" value="3"/>
</dbReference>
<feature type="compositionally biased region" description="Basic and acidic residues" evidence="3">
    <location>
        <begin position="664"/>
        <end position="675"/>
    </location>
</feature>
<feature type="region of interest" description="Disordered" evidence="3">
    <location>
        <begin position="661"/>
        <end position="680"/>
    </location>
</feature>
<gene>
    <name evidence="5" type="ORF">GCM10009606_26770</name>
</gene>
<evidence type="ECO:0000256" key="3">
    <source>
        <dbReference type="SAM" id="MobiDB-lite"/>
    </source>
</evidence>
<dbReference type="Pfam" id="PF13385">
    <property type="entry name" value="Laminin_G_3"/>
    <property type="match status" value="3"/>
</dbReference>
<accession>A0ABN1UEE5</accession>
<name>A0ABN1UEE5_9ACTN</name>
<dbReference type="PROSITE" id="PS51318">
    <property type="entry name" value="TAT"/>
    <property type="match status" value="1"/>
</dbReference>
<evidence type="ECO:0000259" key="4">
    <source>
        <dbReference type="SMART" id="SM00560"/>
    </source>
</evidence>
<dbReference type="InterPro" id="IPR005543">
    <property type="entry name" value="PASTA_dom"/>
</dbReference>
<dbReference type="EMBL" id="BAAAJE010000013">
    <property type="protein sequence ID" value="GAA1146434.1"/>
    <property type="molecule type" value="Genomic_DNA"/>
</dbReference>
<keyword evidence="1" id="KW-0732">Signal</keyword>
<dbReference type="PANTHER" id="PTHR42535">
    <property type="entry name" value="OOKINETE PROTEIN, PUTATIVE-RELATED"/>
    <property type="match status" value="1"/>
</dbReference>
<dbReference type="Proteomes" id="UP001499979">
    <property type="component" value="Unassembled WGS sequence"/>
</dbReference>
<reference evidence="5 6" key="1">
    <citation type="journal article" date="2019" name="Int. J. Syst. Evol. Microbiol.">
        <title>The Global Catalogue of Microorganisms (GCM) 10K type strain sequencing project: providing services to taxonomists for standard genome sequencing and annotation.</title>
        <authorList>
            <consortium name="The Broad Institute Genomics Platform"/>
            <consortium name="The Broad Institute Genome Sequencing Center for Infectious Disease"/>
            <person name="Wu L."/>
            <person name="Ma J."/>
        </authorList>
    </citation>
    <scope>NUCLEOTIDE SEQUENCE [LARGE SCALE GENOMIC DNA]</scope>
    <source>
        <strain evidence="5 6">JCM 11813</strain>
    </source>
</reference>
<dbReference type="SUPFAM" id="SSF49899">
    <property type="entry name" value="Concanavalin A-like lectins/glucanases"/>
    <property type="match status" value="3"/>
</dbReference>
<dbReference type="InterPro" id="IPR013783">
    <property type="entry name" value="Ig-like_fold"/>
</dbReference>
<keyword evidence="6" id="KW-1185">Reference proteome</keyword>
<comment type="caution">
    <text evidence="5">The sequence shown here is derived from an EMBL/GenBank/DDBJ whole genome shotgun (WGS) entry which is preliminary data.</text>
</comment>
<proteinExistence type="predicted"/>
<evidence type="ECO:0000313" key="5">
    <source>
        <dbReference type="EMBL" id="GAA1146434.1"/>
    </source>
</evidence>
<evidence type="ECO:0000256" key="2">
    <source>
        <dbReference type="ARBA" id="ARBA00023157"/>
    </source>
</evidence>
<sequence length="916" mass="95005">MSRTIARRRALTCAVATVLAVAATLVLVRPAEAMYTTVVAGSSPIAYYRLGEAAGPTMTDSSGNAHHGTYAGGVTLGGAPAITVDTNTSASFDGTGSGTASGIAAPTTAYTLEAWIRPTSGDGTIVGQVGGGRLFLGSGQLALDQTGDVLTGPAVPLGTWSHVAATWDGTNTRLFLDGTQVATTATALTAPSGAGDVYVGSDGVTGFQGDLDEVAYYGTALPAATIADHVVVGTDATAPTITITVPADKQHFVLHGFSPSYSCSDPGGSGIESCTATPAAHDLGPHLFTVQATDRAGNTATKSVAYVVDPYRYGDDVVSRSPIAYYRLDQAVGSTTMTDSSGHGHDGTLMNGAVPGARRSAGISCERRPHPPRSCELTNDPQGWSTHFGGLGYGYVNDVAAPRTAYTLEAWIRRDDHSDGSIVGQGGAGQLYVVNDRLALRQTQDDVVSPGPALPVGDWVHVAATWDGSTTRLYVDGSQVASSSSANKPPSGFATVYVGQGERAPTFRGDIDEVAYYDTAISAHVIGDHWMVGSAYDHPSLTPGNSPFNTAEPTIDTTSPVNNGLYAPAKVPVAAFTCADPDGPGDIASCTATVDGNPIASGDALPDSLGVHTFTVTAVDQSGNTYVHSHTYTVMSFADVYRADSPVAYYRLGDVDEVMADDSGNGRDGEYKNDQESGPIGISGDLDHARRFWGDSGYGFANSIAAAPYQATVEAWANPDDGTRDQSIGGLAGSDELFVAGGLFGYRHLDRVVMADVGPNPGNFRQVVGVWDGVDVLIYVDGVLHGSAPAATGKSSAGGGTFYVGYGHQGPWFAGSLDEVAYYATALSPERVYQHFLADPPPPVAATQGGTGCLVPELRGLRLRTAKTELEWANCSLGTVRTKRAAAWKRGYVLRQSVPADSVRRAGFPVNVTVGR</sequence>
<feature type="domain" description="LamG-like jellyroll fold" evidence="4">
    <location>
        <begin position="709"/>
        <end position="830"/>
    </location>
</feature>
<dbReference type="InterPro" id="IPR006558">
    <property type="entry name" value="LamG-like"/>
</dbReference>
<feature type="domain" description="LamG-like jellyroll fold" evidence="4">
    <location>
        <begin position="108"/>
        <end position="224"/>
    </location>
</feature>
<dbReference type="SMART" id="SM00560">
    <property type="entry name" value="LamGL"/>
    <property type="match status" value="3"/>
</dbReference>
<protein>
    <recommendedName>
        <fullName evidence="4">LamG-like jellyroll fold domain-containing protein</fullName>
    </recommendedName>
</protein>
<evidence type="ECO:0000313" key="6">
    <source>
        <dbReference type="Proteomes" id="UP001499979"/>
    </source>
</evidence>
<dbReference type="Gene3D" id="2.60.40.10">
    <property type="entry name" value="Immunoglobulins"/>
    <property type="match status" value="1"/>
</dbReference>
<dbReference type="Gene3D" id="3.30.10.20">
    <property type="match status" value="1"/>
</dbReference>
<dbReference type="CDD" id="cd06577">
    <property type="entry name" value="PASTA_pknB"/>
    <property type="match status" value="1"/>
</dbReference>
<dbReference type="InterPro" id="IPR006311">
    <property type="entry name" value="TAT_signal"/>
</dbReference>
<dbReference type="PANTHER" id="PTHR42535:SF2">
    <property type="entry name" value="CHROMOSOME UNDETERMINED SCAFFOLD_146, WHOLE GENOME SHOTGUN SEQUENCE"/>
    <property type="match status" value="1"/>
</dbReference>
<dbReference type="InterPro" id="IPR013320">
    <property type="entry name" value="ConA-like_dom_sf"/>
</dbReference>